<keyword evidence="2" id="KW-1185">Reference proteome</keyword>
<comment type="caution">
    <text evidence="1">The sequence shown here is derived from an EMBL/GenBank/DDBJ whole genome shotgun (WGS) entry which is preliminary data.</text>
</comment>
<name>A0ABS9PTN4_9CORY</name>
<gene>
    <name evidence="1" type="ORF">MHK08_06270</name>
</gene>
<dbReference type="EMBL" id="JAKRDF010000005">
    <property type="protein sequence ID" value="MCG7276073.1"/>
    <property type="molecule type" value="Genomic_DNA"/>
</dbReference>
<dbReference type="Proteomes" id="UP001521911">
    <property type="component" value="Unassembled WGS sequence"/>
</dbReference>
<sequence>MVGSNNVPEKYSLIFEAAKNSSEANFEGIAAATHADGIRLTWQFSGDPQLGQATFGFMSSTVVFNAKFDGTKPLGLSVFDISASKNRYVELDYTYAADKFSVFIPYELLDLDGVEVKFDMAVNSVRRGEVTVVL</sequence>
<dbReference type="RefSeq" id="WP_239180035.1">
    <property type="nucleotide sequence ID" value="NZ_JAKRDF010000005.1"/>
</dbReference>
<evidence type="ECO:0000313" key="1">
    <source>
        <dbReference type="EMBL" id="MCG7276073.1"/>
    </source>
</evidence>
<accession>A0ABS9PTN4</accession>
<protein>
    <submittedName>
        <fullName evidence="1">Uncharacterized protein</fullName>
    </submittedName>
</protein>
<organism evidence="1 2">
    <name type="scientific">Corynebacterium singulare</name>
    <dbReference type="NCBI Taxonomy" id="161899"/>
    <lineage>
        <taxon>Bacteria</taxon>
        <taxon>Bacillati</taxon>
        <taxon>Actinomycetota</taxon>
        <taxon>Actinomycetes</taxon>
        <taxon>Mycobacteriales</taxon>
        <taxon>Corynebacteriaceae</taxon>
        <taxon>Corynebacterium</taxon>
    </lineage>
</organism>
<proteinExistence type="predicted"/>
<evidence type="ECO:0000313" key="2">
    <source>
        <dbReference type="Proteomes" id="UP001521911"/>
    </source>
</evidence>
<reference evidence="1 2" key="1">
    <citation type="submission" date="2022-02" db="EMBL/GenBank/DDBJ databases">
        <title>Uncovering new skin microbiome diversity through culturing and metagenomics.</title>
        <authorList>
            <person name="Conlan S."/>
            <person name="Deming C."/>
            <person name="Nisc Comparative Sequencing Program N."/>
            <person name="Segre J.A."/>
        </authorList>
    </citation>
    <scope>NUCLEOTIDE SEQUENCE [LARGE SCALE GENOMIC DNA]</scope>
    <source>
        <strain evidence="1 2">ACRQV</strain>
    </source>
</reference>